<name>A0ABV0NMT8_9TELE</name>
<evidence type="ECO:0000313" key="2">
    <source>
        <dbReference type="Proteomes" id="UP001476798"/>
    </source>
</evidence>
<reference evidence="1 2" key="1">
    <citation type="submission" date="2021-06" db="EMBL/GenBank/DDBJ databases">
        <authorList>
            <person name="Palmer J.M."/>
        </authorList>
    </citation>
    <scope>NUCLEOTIDE SEQUENCE [LARGE SCALE GENOMIC DNA]</scope>
    <source>
        <strain evidence="1 2">GA_2019</strain>
        <tissue evidence="1">Muscle</tissue>
    </source>
</reference>
<protein>
    <recommendedName>
        <fullName evidence="3">Potassium channel domain-containing protein</fullName>
    </recommendedName>
</protein>
<dbReference type="Proteomes" id="UP001476798">
    <property type="component" value="Unassembled WGS sequence"/>
</dbReference>
<proteinExistence type="predicted"/>
<dbReference type="Gene3D" id="1.10.287.70">
    <property type="match status" value="1"/>
</dbReference>
<comment type="caution">
    <text evidence="1">The sequence shown here is derived from an EMBL/GenBank/DDBJ whole genome shotgun (WGS) entry which is preliminary data.</text>
</comment>
<organism evidence="1 2">
    <name type="scientific">Goodea atripinnis</name>
    <dbReference type="NCBI Taxonomy" id="208336"/>
    <lineage>
        <taxon>Eukaryota</taxon>
        <taxon>Metazoa</taxon>
        <taxon>Chordata</taxon>
        <taxon>Craniata</taxon>
        <taxon>Vertebrata</taxon>
        <taxon>Euteleostomi</taxon>
        <taxon>Actinopterygii</taxon>
        <taxon>Neopterygii</taxon>
        <taxon>Teleostei</taxon>
        <taxon>Neoteleostei</taxon>
        <taxon>Acanthomorphata</taxon>
        <taxon>Ovalentaria</taxon>
        <taxon>Atherinomorphae</taxon>
        <taxon>Cyprinodontiformes</taxon>
        <taxon>Goodeidae</taxon>
        <taxon>Goodea</taxon>
    </lineage>
</organism>
<dbReference type="SUPFAM" id="SSF81324">
    <property type="entry name" value="Voltage-gated potassium channels"/>
    <property type="match status" value="1"/>
</dbReference>
<keyword evidence="2" id="KW-1185">Reference proteome</keyword>
<dbReference type="EMBL" id="JAHRIO010042676">
    <property type="protein sequence ID" value="MEQ2172733.1"/>
    <property type="molecule type" value="Genomic_DNA"/>
</dbReference>
<gene>
    <name evidence="1" type="ORF">GOODEAATRI_024287</name>
</gene>
<accession>A0ABV0NMT8</accession>
<evidence type="ECO:0000313" key="1">
    <source>
        <dbReference type="EMBL" id="MEQ2172733.1"/>
    </source>
</evidence>
<sequence length="109" mass="12158">MLLIFSQLLIGFNECLPQLSLISQESRCGPLIFYLASQFLNPYCVKLPTRDTILMLKLFFFLLQQVVSAVRAGVNPSGNLSNQTSLWDLSSSFFFAGTVITTIGRKNGF</sequence>
<evidence type="ECO:0008006" key="3">
    <source>
        <dbReference type="Google" id="ProtNLM"/>
    </source>
</evidence>